<gene>
    <name evidence="4" type="ORF">P9271_13460</name>
</gene>
<proteinExistence type="inferred from homology"/>
<dbReference type="Pfam" id="PF00881">
    <property type="entry name" value="Nitroreductase"/>
    <property type="match status" value="2"/>
</dbReference>
<comment type="similarity">
    <text evidence="1">Belongs to the nitroreductase family.</text>
</comment>
<feature type="domain" description="Nitroreductase" evidence="3">
    <location>
        <begin position="31"/>
        <end position="78"/>
    </location>
</feature>
<dbReference type="RefSeq" id="WP_328015382.1">
    <property type="nucleotide sequence ID" value="NZ_JARTFS010000011.1"/>
</dbReference>
<accession>A0ABU6NYX2</accession>
<dbReference type="PANTHER" id="PTHR43673:SF10">
    <property type="entry name" value="NADH DEHYDROGENASE_NAD(P)H NITROREDUCTASE XCC3605-RELATED"/>
    <property type="match status" value="1"/>
</dbReference>
<sequence length="204" mass="23136">MSLIINPVEKLTPEVEQHRKTAYSVNPLFLNRWSPRAYSNEKISDDDLYSILEAAHWAPSAYNDQPWRFIVAKNEQQLKIFHEFLNPYNRSWAEKAPVLVLIASNKVRDNGETNGAHVFDTGAAWGHLAIQATLLGISTHAIGGFDKEKAYTLLNLPSEFELHAVIAIGYRGEKGSLDPSLQQREQPNDRRALEEVIFEVPENK</sequence>
<dbReference type="PANTHER" id="PTHR43673">
    <property type="entry name" value="NAD(P)H NITROREDUCTASE YDGI-RELATED"/>
    <property type="match status" value="1"/>
</dbReference>
<feature type="domain" description="Nitroreductase" evidence="3">
    <location>
        <begin position="86"/>
        <end position="170"/>
    </location>
</feature>
<evidence type="ECO:0000313" key="5">
    <source>
        <dbReference type="Proteomes" id="UP001342826"/>
    </source>
</evidence>
<dbReference type="SUPFAM" id="SSF55469">
    <property type="entry name" value="FMN-dependent nitroreductase-like"/>
    <property type="match status" value="1"/>
</dbReference>
<dbReference type="InterPro" id="IPR029479">
    <property type="entry name" value="Nitroreductase"/>
</dbReference>
<reference evidence="4 5" key="1">
    <citation type="submission" date="2023-03" db="EMBL/GenBank/DDBJ databases">
        <title>Bacillus Genome Sequencing.</title>
        <authorList>
            <person name="Dunlap C."/>
        </authorList>
    </citation>
    <scope>NUCLEOTIDE SEQUENCE [LARGE SCALE GENOMIC DNA]</scope>
    <source>
        <strain evidence="4 5">NRS-1717</strain>
    </source>
</reference>
<comment type="caution">
    <text evidence="4">The sequence shown here is derived from an EMBL/GenBank/DDBJ whole genome shotgun (WGS) entry which is preliminary data.</text>
</comment>
<dbReference type="Proteomes" id="UP001342826">
    <property type="component" value="Unassembled WGS sequence"/>
</dbReference>
<evidence type="ECO:0000256" key="1">
    <source>
        <dbReference type="ARBA" id="ARBA00007118"/>
    </source>
</evidence>
<name>A0ABU6NYX2_9BACI</name>
<keyword evidence="5" id="KW-1185">Reference proteome</keyword>
<dbReference type="Gene3D" id="3.40.109.10">
    <property type="entry name" value="NADH Oxidase"/>
    <property type="match status" value="1"/>
</dbReference>
<evidence type="ECO:0000256" key="2">
    <source>
        <dbReference type="ARBA" id="ARBA00023002"/>
    </source>
</evidence>
<evidence type="ECO:0000259" key="3">
    <source>
        <dbReference type="Pfam" id="PF00881"/>
    </source>
</evidence>
<dbReference type="EMBL" id="JARTFS010000011">
    <property type="protein sequence ID" value="MED4402323.1"/>
    <property type="molecule type" value="Genomic_DNA"/>
</dbReference>
<keyword evidence="2" id="KW-0560">Oxidoreductase</keyword>
<evidence type="ECO:0000313" key="4">
    <source>
        <dbReference type="EMBL" id="MED4402323.1"/>
    </source>
</evidence>
<dbReference type="InterPro" id="IPR000415">
    <property type="entry name" value="Nitroreductase-like"/>
</dbReference>
<protein>
    <submittedName>
        <fullName evidence="4">Nitroreductase family protein</fullName>
    </submittedName>
</protein>
<organism evidence="4 5">
    <name type="scientific">Metabacillus fastidiosus</name>
    <dbReference type="NCBI Taxonomy" id="1458"/>
    <lineage>
        <taxon>Bacteria</taxon>
        <taxon>Bacillati</taxon>
        <taxon>Bacillota</taxon>
        <taxon>Bacilli</taxon>
        <taxon>Bacillales</taxon>
        <taxon>Bacillaceae</taxon>
        <taxon>Metabacillus</taxon>
    </lineage>
</organism>
<dbReference type="CDD" id="cd02138">
    <property type="entry name" value="TdsD-like"/>
    <property type="match status" value="1"/>
</dbReference>